<evidence type="ECO:0000256" key="3">
    <source>
        <dbReference type="ARBA" id="ARBA00023004"/>
    </source>
</evidence>
<dbReference type="PROSITE" id="PS51918">
    <property type="entry name" value="RADICAL_SAM"/>
    <property type="match status" value="1"/>
</dbReference>
<evidence type="ECO:0000313" key="7">
    <source>
        <dbReference type="Proteomes" id="UP000229030"/>
    </source>
</evidence>
<evidence type="ECO:0000259" key="5">
    <source>
        <dbReference type="PROSITE" id="PS51918"/>
    </source>
</evidence>
<evidence type="ECO:0000256" key="2">
    <source>
        <dbReference type="ARBA" id="ARBA00022723"/>
    </source>
</evidence>
<keyword evidence="2" id="KW-0479">Metal-binding</keyword>
<dbReference type="SMART" id="SM00729">
    <property type="entry name" value="Elp3"/>
    <property type="match status" value="1"/>
</dbReference>
<evidence type="ECO:0000313" key="6">
    <source>
        <dbReference type="EMBL" id="PIV47261.1"/>
    </source>
</evidence>
<dbReference type="PANTHER" id="PTHR11228:SF7">
    <property type="entry name" value="PQQA PEPTIDE CYCLASE"/>
    <property type="match status" value="1"/>
</dbReference>
<dbReference type="PANTHER" id="PTHR11228">
    <property type="entry name" value="RADICAL SAM DOMAIN PROTEIN"/>
    <property type="match status" value="1"/>
</dbReference>
<dbReference type="CDD" id="cd21109">
    <property type="entry name" value="SPASM"/>
    <property type="match status" value="1"/>
</dbReference>
<dbReference type="AlphaFoldDB" id="A0A2M7DEJ0"/>
<accession>A0A2M7DEJ0</accession>
<dbReference type="InterPro" id="IPR058240">
    <property type="entry name" value="rSAM_sf"/>
</dbReference>
<dbReference type="InterPro" id="IPR006638">
    <property type="entry name" value="Elp3/MiaA/NifB-like_rSAM"/>
</dbReference>
<dbReference type="Pfam" id="PF04055">
    <property type="entry name" value="Radical_SAM"/>
    <property type="match status" value="1"/>
</dbReference>
<dbReference type="Proteomes" id="UP000229030">
    <property type="component" value="Unassembled WGS sequence"/>
</dbReference>
<dbReference type="Gene3D" id="3.20.20.70">
    <property type="entry name" value="Aldolase class I"/>
    <property type="match status" value="1"/>
</dbReference>
<dbReference type="Pfam" id="PF13186">
    <property type="entry name" value="SPASM"/>
    <property type="match status" value="1"/>
</dbReference>
<evidence type="ECO:0000256" key="1">
    <source>
        <dbReference type="ARBA" id="ARBA00022691"/>
    </source>
</evidence>
<protein>
    <recommendedName>
        <fullName evidence="5">Radical SAM core domain-containing protein</fullName>
    </recommendedName>
</protein>
<keyword evidence="1" id="KW-0949">S-adenosyl-L-methionine</keyword>
<gene>
    <name evidence="6" type="ORF">COS21_00910</name>
</gene>
<dbReference type="SUPFAM" id="SSF102114">
    <property type="entry name" value="Radical SAM enzymes"/>
    <property type="match status" value="1"/>
</dbReference>
<dbReference type="GO" id="GO:0051536">
    <property type="term" value="F:iron-sulfur cluster binding"/>
    <property type="evidence" value="ECO:0007669"/>
    <property type="project" value="UniProtKB-KW"/>
</dbReference>
<dbReference type="InterPro" id="IPR050377">
    <property type="entry name" value="Radical_SAM_PqqE_MftC-like"/>
</dbReference>
<evidence type="ECO:0000256" key="4">
    <source>
        <dbReference type="ARBA" id="ARBA00023014"/>
    </source>
</evidence>
<dbReference type="GO" id="GO:0046872">
    <property type="term" value="F:metal ion binding"/>
    <property type="evidence" value="ECO:0007669"/>
    <property type="project" value="UniProtKB-KW"/>
</dbReference>
<organism evidence="6 7">
    <name type="scientific">bacterium (Candidatus Gribaldobacteria) CG02_land_8_20_14_3_00_41_15</name>
    <dbReference type="NCBI Taxonomy" id="2014270"/>
    <lineage>
        <taxon>Bacteria</taxon>
        <taxon>Candidatus Gribaldobacteria</taxon>
    </lineage>
</organism>
<reference evidence="7" key="1">
    <citation type="submission" date="2017-09" db="EMBL/GenBank/DDBJ databases">
        <title>Depth-based differentiation of microbial function through sediment-hosted aquifers and enrichment of novel symbionts in the deep terrestrial subsurface.</title>
        <authorList>
            <person name="Probst A.J."/>
            <person name="Ladd B."/>
            <person name="Jarett J.K."/>
            <person name="Geller-Mcgrath D.E."/>
            <person name="Sieber C.M.K."/>
            <person name="Emerson J.B."/>
            <person name="Anantharaman K."/>
            <person name="Thomas B.C."/>
            <person name="Malmstrom R."/>
            <person name="Stieglmeier M."/>
            <person name="Klingl A."/>
            <person name="Woyke T."/>
            <person name="Ryan C.M."/>
            <person name="Banfield J.F."/>
        </authorList>
    </citation>
    <scope>NUCLEOTIDE SEQUENCE [LARGE SCALE GENOMIC DNA]</scope>
</reference>
<feature type="domain" description="Radical SAM core" evidence="5">
    <location>
        <begin position="104"/>
        <end position="319"/>
    </location>
</feature>
<sequence>MKYALTEGIILRHEWFGCLAFQSYNGRYWQFNEDAFDILRRLKIPATIGELRENLIAGGMMMDDQGLRSFIGFYEEQRLISRRDEALDNLIFYESKNKFRKDCLVAPSSVTIYVTDYCPKHCRHCATNAHNRVNRQKELIFDDWVGIMRRLREAGVLMLVFSGGEPLSLPRMPRLLKIADEMQFGITLLTDFDELNEQQIIELKSLKHLVSIQTSLDGATAETHDFLRGKGSFSKTLRRLSMFDNAKLPFTVAAAIHKKNIGELDQIAELAGTYGASSFYVNAVAPYGRAKKTMQSFVLDDEDLRYMAQTCLRWAASGKVKMRNPFWKSQISHLGDDGYHPLAGTLSAMSLGIYNFAISSKGDCYLDAKQRAEKLLRLGNIMEDDLLEMWNDPRLDEIRSLYSSEEFAYTPQSRVMVALSI</sequence>
<proteinExistence type="predicted"/>
<dbReference type="InterPro" id="IPR007197">
    <property type="entry name" value="rSAM"/>
</dbReference>
<dbReference type="SFLD" id="SFLDS00029">
    <property type="entry name" value="Radical_SAM"/>
    <property type="match status" value="1"/>
</dbReference>
<dbReference type="GO" id="GO:0003824">
    <property type="term" value="F:catalytic activity"/>
    <property type="evidence" value="ECO:0007669"/>
    <property type="project" value="InterPro"/>
</dbReference>
<comment type="caution">
    <text evidence="6">The sequence shown here is derived from an EMBL/GenBank/DDBJ whole genome shotgun (WGS) entry which is preliminary data.</text>
</comment>
<dbReference type="SFLD" id="SFLDG01067">
    <property type="entry name" value="SPASM/twitch_domain_containing"/>
    <property type="match status" value="1"/>
</dbReference>
<dbReference type="InterPro" id="IPR013785">
    <property type="entry name" value="Aldolase_TIM"/>
</dbReference>
<name>A0A2M7DEJ0_9BACT</name>
<dbReference type="InterPro" id="IPR023885">
    <property type="entry name" value="4Fe4S-binding_SPASM_dom"/>
</dbReference>
<keyword evidence="3" id="KW-0408">Iron</keyword>
<dbReference type="EMBL" id="PETV01000028">
    <property type="protein sequence ID" value="PIV47261.1"/>
    <property type="molecule type" value="Genomic_DNA"/>
</dbReference>
<keyword evidence="4" id="KW-0411">Iron-sulfur</keyword>
<dbReference type="CDD" id="cd01335">
    <property type="entry name" value="Radical_SAM"/>
    <property type="match status" value="1"/>
</dbReference>